<comment type="subunit">
    <text evidence="2">Monomer.</text>
</comment>
<comment type="similarity">
    <text evidence="1">Belongs to the zinc-containing alcohol dehydrogenase family.</text>
</comment>
<dbReference type="PANTHER" id="PTHR45348:SF7">
    <property type="entry name" value="ZINC BINDING OXIDOREDUCTASE, PUTATIVE-RELATED"/>
    <property type="match status" value="1"/>
</dbReference>
<dbReference type="GO" id="GO:0016651">
    <property type="term" value="F:oxidoreductase activity, acting on NAD(P)H"/>
    <property type="evidence" value="ECO:0007669"/>
    <property type="project" value="InterPro"/>
</dbReference>
<dbReference type="PANTHER" id="PTHR45348">
    <property type="entry name" value="HYPOTHETICAL OXIDOREDUCTASE (EUROFUNG)"/>
    <property type="match status" value="1"/>
</dbReference>
<dbReference type="SMART" id="SM00829">
    <property type="entry name" value="PKS_ER"/>
    <property type="match status" value="1"/>
</dbReference>
<evidence type="ECO:0000256" key="2">
    <source>
        <dbReference type="ARBA" id="ARBA00011245"/>
    </source>
</evidence>
<feature type="domain" description="Enoyl reductase (ER)" evidence="4">
    <location>
        <begin position="8"/>
        <end position="365"/>
    </location>
</feature>
<protein>
    <submittedName>
        <fullName evidence="5">GroES-like protein</fullName>
    </submittedName>
</protein>
<dbReference type="InterPro" id="IPR013154">
    <property type="entry name" value="ADH-like_N"/>
</dbReference>
<reference evidence="5" key="1">
    <citation type="journal article" date="2020" name="Stud. Mycol.">
        <title>101 Dothideomycetes genomes: a test case for predicting lifestyles and emergence of pathogens.</title>
        <authorList>
            <person name="Haridas S."/>
            <person name="Albert R."/>
            <person name="Binder M."/>
            <person name="Bloem J."/>
            <person name="Labutti K."/>
            <person name="Salamov A."/>
            <person name="Andreopoulos B."/>
            <person name="Baker S."/>
            <person name="Barry K."/>
            <person name="Bills G."/>
            <person name="Bluhm B."/>
            <person name="Cannon C."/>
            <person name="Castanera R."/>
            <person name="Culley D."/>
            <person name="Daum C."/>
            <person name="Ezra D."/>
            <person name="Gonzalez J."/>
            <person name="Henrissat B."/>
            <person name="Kuo A."/>
            <person name="Liang C."/>
            <person name="Lipzen A."/>
            <person name="Lutzoni F."/>
            <person name="Magnuson J."/>
            <person name="Mondo S."/>
            <person name="Nolan M."/>
            <person name="Ohm R."/>
            <person name="Pangilinan J."/>
            <person name="Park H.-J."/>
            <person name="Ramirez L."/>
            <person name="Alfaro M."/>
            <person name="Sun H."/>
            <person name="Tritt A."/>
            <person name="Yoshinaga Y."/>
            <person name="Zwiers L.-H."/>
            <person name="Turgeon B."/>
            <person name="Goodwin S."/>
            <person name="Spatafora J."/>
            <person name="Crous P."/>
            <person name="Grigoriev I."/>
        </authorList>
    </citation>
    <scope>NUCLEOTIDE SEQUENCE</scope>
    <source>
        <strain evidence="5">CBS 675.92</strain>
    </source>
</reference>
<dbReference type="OrthoDB" id="9992527at2759"/>
<organism evidence="5 6">
    <name type="scientific">Byssothecium circinans</name>
    <dbReference type="NCBI Taxonomy" id="147558"/>
    <lineage>
        <taxon>Eukaryota</taxon>
        <taxon>Fungi</taxon>
        <taxon>Dikarya</taxon>
        <taxon>Ascomycota</taxon>
        <taxon>Pezizomycotina</taxon>
        <taxon>Dothideomycetes</taxon>
        <taxon>Pleosporomycetidae</taxon>
        <taxon>Pleosporales</taxon>
        <taxon>Massarineae</taxon>
        <taxon>Massarinaceae</taxon>
        <taxon>Byssothecium</taxon>
    </lineage>
</organism>
<dbReference type="CDD" id="cd08249">
    <property type="entry name" value="enoyl_reductase_like"/>
    <property type="match status" value="1"/>
</dbReference>
<gene>
    <name evidence="5" type="ORF">CC80DRAFT_324015</name>
</gene>
<evidence type="ECO:0000313" key="5">
    <source>
        <dbReference type="EMBL" id="KAF1959252.1"/>
    </source>
</evidence>
<evidence type="ECO:0000256" key="3">
    <source>
        <dbReference type="ARBA" id="ARBA00023002"/>
    </source>
</evidence>
<evidence type="ECO:0000313" key="6">
    <source>
        <dbReference type="Proteomes" id="UP000800035"/>
    </source>
</evidence>
<keyword evidence="3" id="KW-0560">Oxidoreductase</keyword>
<evidence type="ECO:0000256" key="1">
    <source>
        <dbReference type="ARBA" id="ARBA00008072"/>
    </source>
</evidence>
<dbReference type="SUPFAM" id="SSF50129">
    <property type="entry name" value="GroES-like"/>
    <property type="match status" value="1"/>
</dbReference>
<dbReference type="Proteomes" id="UP000800035">
    <property type="component" value="Unassembled WGS sequence"/>
</dbReference>
<name>A0A6A5U5X0_9PLEO</name>
<dbReference type="InterPro" id="IPR013149">
    <property type="entry name" value="ADH-like_C"/>
</dbReference>
<dbReference type="InterPro" id="IPR047122">
    <property type="entry name" value="Trans-enoyl_RdTase-like"/>
</dbReference>
<dbReference type="SUPFAM" id="SSF51735">
    <property type="entry name" value="NAD(P)-binding Rossmann-fold domains"/>
    <property type="match status" value="1"/>
</dbReference>
<dbReference type="Pfam" id="PF08240">
    <property type="entry name" value="ADH_N"/>
    <property type="match status" value="1"/>
</dbReference>
<dbReference type="InterPro" id="IPR011032">
    <property type="entry name" value="GroES-like_sf"/>
</dbReference>
<accession>A0A6A5U5X0</accession>
<dbReference type="Pfam" id="PF00107">
    <property type="entry name" value="ADH_zinc_N"/>
    <property type="match status" value="1"/>
</dbReference>
<sequence length="390" mass="42675">MKALILDAEARTANIQEVPAPSPLKSEILVRVEAIALNPIDPLYVKHPLAASGRTTGSDFAGTVFSLGPEIPNTCKLEIGDRVSGFLQGACSVNDRPGAFAEYLAIPWDLVWKIPENVKTEEAAGVSLVALTAAQGLWYRLGLQAPFAYGKNGDLDKLPDQSTAKKDVPDIVNFFIYGASTAVGLYAAQMARLSAKASGKKIRLFGAASKARWQMLKSEPYGYDHLVDYRDQDWPEQVRQLSDGKIHYAYDCVSEDTSVEKVCSTLASDGQYAVVRSRAGKAWKADHLPIEPIYGAVWEGLGEEVQYQGFTVPKSLAARAFAVEFYRWLGGAVGSELTQAPIRLMPGGLEKVVEDGFRLLGSGKMEERQHGRSEDWMRPVSAEKLVYVLE</sequence>
<dbReference type="AlphaFoldDB" id="A0A6A5U5X0"/>
<dbReference type="EMBL" id="ML976985">
    <property type="protein sequence ID" value="KAF1959252.1"/>
    <property type="molecule type" value="Genomic_DNA"/>
</dbReference>
<dbReference type="InterPro" id="IPR020843">
    <property type="entry name" value="ER"/>
</dbReference>
<dbReference type="Gene3D" id="3.40.50.720">
    <property type="entry name" value="NAD(P)-binding Rossmann-like Domain"/>
    <property type="match status" value="1"/>
</dbReference>
<proteinExistence type="inferred from homology"/>
<evidence type="ECO:0000259" key="4">
    <source>
        <dbReference type="SMART" id="SM00829"/>
    </source>
</evidence>
<dbReference type="Gene3D" id="3.90.180.10">
    <property type="entry name" value="Medium-chain alcohol dehydrogenases, catalytic domain"/>
    <property type="match status" value="1"/>
</dbReference>
<keyword evidence="6" id="KW-1185">Reference proteome</keyword>
<dbReference type="InterPro" id="IPR036291">
    <property type="entry name" value="NAD(P)-bd_dom_sf"/>
</dbReference>